<evidence type="ECO:0000313" key="3">
    <source>
        <dbReference type="Proteomes" id="UP000683925"/>
    </source>
</evidence>
<keyword evidence="3" id="KW-1185">Reference proteome</keyword>
<accession>A0A8S1XL51</accession>
<dbReference type="EMBL" id="CAJJDP010000125">
    <property type="protein sequence ID" value="CAD8201910.1"/>
    <property type="molecule type" value="Genomic_DNA"/>
</dbReference>
<evidence type="ECO:0000313" key="2">
    <source>
        <dbReference type="EMBL" id="CAD8201910.1"/>
    </source>
</evidence>
<evidence type="ECO:0000313" key="1">
    <source>
        <dbReference type="EMBL" id="CAD8201906.1"/>
    </source>
</evidence>
<proteinExistence type="predicted"/>
<dbReference type="EMBL" id="CAJJDP010000125">
    <property type="protein sequence ID" value="CAD8201906.1"/>
    <property type="molecule type" value="Genomic_DNA"/>
</dbReference>
<dbReference type="Proteomes" id="UP000683925">
    <property type="component" value="Unassembled WGS sequence"/>
</dbReference>
<name>A0A8S1XL51_PAROT</name>
<comment type="caution">
    <text evidence="1">The sequence shown here is derived from an EMBL/GenBank/DDBJ whole genome shotgun (WGS) entry which is preliminary data.</text>
</comment>
<sequence length="91" mass="10694">MQKYLLNTFKIWLWDLGHLFGENIRYYTIIVYAVLNGVQTKIYEGNLATSIVKIKFNEQHVEQFDVINVGGNTYYQNNLDIIKADAYYSFS</sequence>
<gene>
    <name evidence="1" type="ORF">POCTA_138.1.T1250206</name>
    <name evidence="2" type="ORF">POCTA_138.1.T1250208</name>
</gene>
<reference evidence="1" key="1">
    <citation type="submission" date="2021-01" db="EMBL/GenBank/DDBJ databases">
        <authorList>
            <consortium name="Genoscope - CEA"/>
            <person name="William W."/>
        </authorList>
    </citation>
    <scope>NUCLEOTIDE SEQUENCE</scope>
</reference>
<protein>
    <submittedName>
        <fullName evidence="1">Uncharacterized protein</fullName>
    </submittedName>
</protein>
<dbReference type="AlphaFoldDB" id="A0A8S1XL51"/>
<dbReference type="OrthoDB" id="307849at2759"/>
<organism evidence="1 3">
    <name type="scientific">Paramecium octaurelia</name>
    <dbReference type="NCBI Taxonomy" id="43137"/>
    <lineage>
        <taxon>Eukaryota</taxon>
        <taxon>Sar</taxon>
        <taxon>Alveolata</taxon>
        <taxon>Ciliophora</taxon>
        <taxon>Intramacronucleata</taxon>
        <taxon>Oligohymenophorea</taxon>
        <taxon>Peniculida</taxon>
        <taxon>Parameciidae</taxon>
        <taxon>Paramecium</taxon>
    </lineage>
</organism>